<proteinExistence type="predicted"/>
<dbReference type="Proteomes" id="UP001153954">
    <property type="component" value="Unassembled WGS sequence"/>
</dbReference>
<keyword evidence="2" id="KW-1185">Reference proteome</keyword>
<reference evidence="1" key="1">
    <citation type="submission" date="2022-03" db="EMBL/GenBank/DDBJ databases">
        <authorList>
            <person name="Tunstrom K."/>
        </authorList>
    </citation>
    <scope>NUCLEOTIDE SEQUENCE</scope>
</reference>
<evidence type="ECO:0000313" key="2">
    <source>
        <dbReference type="Proteomes" id="UP001153954"/>
    </source>
</evidence>
<comment type="caution">
    <text evidence="1">The sequence shown here is derived from an EMBL/GenBank/DDBJ whole genome shotgun (WGS) entry which is preliminary data.</text>
</comment>
<name>A0AAU9UUB8_EUPED</name>
<accession>A0AAU9UUB8</accession>
<organism evidence="1 2">
    <name type="scientific">Euphydryas editha</name>
    <name type="common">Edith's checkerspot</name>
    <dbReference type="NCBI Taxonomy" id="104508"/>
    <lineage>
        <taxon>Eukaryota</taxon>
        <taxon>Metazoa</taxon>
        <taxon>Ecdysozoa</taxon>
        <taxon>Arthropoda</taxon>
        <taxon>Hexapoda</taxon>
        <taxon>Insecta</taxon>
        <taxon>Pterygota</taxon>
        <taxon>Neoptera</taxon>
        <taxon>Endopterygota</taxon>
        <taxon>Lepidoptera</taxon>
        <taxon>Glossata</taxon>
        <taxon>Ditrysia</taxon>
        <taxon>Papilionoidea</taxon>
        <taxon>Nymphalidae</taxon>
        <taxon>Nymphalinae</taxon>
        <taxon>Euphydryas</taxon>
    </lineage>
</organism>
<dbReference type="EMBL" id="CAKOGL010000023">
    <property type="protein sequence ID" value="CAH2101482.1"/>
    <property type="molecule type" value="Genomic_DNA"/>
</dbReference>
<gene>
    <name evidence="1" type="ORF">EEDITHA_LOCUS16234</name>
</gene>
<dbReference type="AlphaFoldDB" id="A0AAU9UUB8"/>
<sequence length="130" mass="15054">MIQIQSKPRNLNIVQLYAPTTEGSDEDVEEFYRQAELLIKATKKHDINIKSKRGERNCVKSAKTYPGADIRSDHNPVVAEILLVLNKIHKRRINVVNIRKINDKNCRSKVMREINEWASEAKQSQETVEQ</sequence>
<protein>
    <submittedName>
        <fullName evidence="1">Uncharacterized protein</fullName>
    </submittedName>
</protein>
<evidence type="ECO:0000313" key="1">
    <source>
        <dbReference type="EMBL" id="CAH2101482.1"/>
    </source>
</evidence>